<dbReference type="Proteomes" id="UP000487268">
    <property type="component" value="Unassembled WGS sequence"/>
</dbReference>
<gene>
    <name evidence="2" type="ORF">ACRB68_47910</name>
</gene>
<evidence type="ECO:0000256" key="1">
    <source>
        <dbReference type="SAM" id="SignalP"/>
    </source>
</evidence>
<dbReference type="EMBL" id="WEGH01000003">
    <property type="protein sequence ID" value="MQY06696.1"/>
    <property type="molecule type" value="Genomic_DNA"/>
</dbReference>
<sequence length="195" mass="20665">MLPTPSRTRTLTRALVGVLAPAAALVALTPAPAHAATGDYRAVTTTAVTVRNAAGQVVFTCPMVNQLGTMYGMTSGVASVYLELTQGLDCPTFTGEKGALYGNSGFGFGYINFTSTGYDATTGVTKLIGNRAYSEGIIFSATNCRINFNKFVATYNNRTQIMKYTSATAESGGCYTVLRTPQTVTFDAEFKLSPR</sequence>
<organism evidence="2 3">
    <name type="scientific">Actinomadura macrotermitis</name>
    <dbReference type="NCBI Taxonomy" id="2585200"/>
    <lineage>
        <taxon>Bacteria</taxon>
        <taxon>Bacillati</taxon>
        <taxon>Actinomycetota</taxon>
        <taxon>Actinomycetes</taxon>
        <taxon>Streptosporangiales</taxon>
        <taxon>Thermomonosporaceae</taxon>
        <taxon>Actinomadura</taxon>
    </lineage>
</organism>
<evidence type="ECO:0000313" key="3">
    <source>
        <dbReference type="Proteomes" id="UP000487268"/>
    </source>
</evidence>
<reference evidence="2 3" key="1">
    <citation type="submission" date="2019-10" db="EMBL/GenBank/DDBJ databases">
        <title>Actinomadura rubteroloni sp. nov. and Actinomadura macrotermitis sp. nov., isolated from the gut of fungus growing-termite Macrotermes natalensis.</title>
        <authorList>
            <person name="Benndorf R."/>
            <person name="Martin K."/>
            <person name="Kuefner M."/>
            <person name="De Beer W."/>
            <person name="Kaster A.-K."/>
            <person name="Vollmers J."/>
            <person name="Poulsen M."/>
            <person name="Beemelmanns C."/>
        </authorList>
    </citation>
    <scope>NUCLEOTIDE SEQUENCE [LARGE SCALE GENOMIC DNA]</scope>
    <source>
        <strain evidence="2 3">RB68</strain>
    </source>
</reference>
<dbReference type="RefSeq" id="WP_153536103.1">
    <property type="nucleotide sequence ID" value="NZ_WEGH01000003.1"/>
</dbReference>
<protein>
    <recommendedName>
        <fullName evidence="4">Tat pathway signal sequence domain protein</fullName>
    </recommendedName>
</protein>
<keyword evidence="1" id="KW-0732">Signal</keyword>
<evidence type="ECO:0000313" key="2">
    <source>
        <dbReference type="EMBL" id="MQY06696.1"/>
    </source>
</evidence>
<feature type="chain" id="PRO_5029647349" description="Tat pathway signal sequence domain protein" evidence="1">
    <location>
        <begin position="36"/>
        <end position="195"/>
    </location>
</feature>
<feature type="signal peptide" evidence="1">
    <location>
        <begin position="1"/>
        <end position="35"/>
    </location>
</feature>
<proteinExistence type="predicted"/>
<evidence type="ECO:0008006" key="4">
    <source>
        <dbReference type="Google" id="ProtNLM"/>
    </source>
</evidence>
<name>A0A7K0C049_9ACTN</name>
<accession>A0A7K0C049</accession>
<dbReference type="AlphaFoldDB" id="A0A7K0C049"/>
<comment type="caution">
    <text evidence="2">The sequence shown here is derived from an EMBL/GenBank/DDBJ whole genome shotgun (WGS) entry which is preliminary data.</text>
</comment>
<keyword evidence="3" id="KW-1185">Reference proteome</keyword>